<dbReference type="EC" id="5.6.2.3" evidence="1"/>
<evidence type="ECO:0000256" key="1">
    <source>
        <dbReference type="RuleBase" id="RU363044"/>
    </source>
</evidence>
<dbReference type="OrthoDB" id="272985at2759"/>
<keyword evidence="4" id="KW-1185">Reference proteome</keyword>
<keyword evidence="1" id="KW-0378">Hydrolase</keyword>
<name>A0A4C1UB56_EUMVA</name>
<dbReference type="InterPro" id="IPR010285">
    <property type="entry name" value="DNA_helicase_pif1-like_DEAD"/>
</dbReference>
<accession>A0A4C1UB56</accession>
<dbReference type="Proteomes" id="UP000299102">
    <property type="component" value="Unassembled WGS sequence"/>
</dbReference>
<keyword evidence="1" id="KW-0227">DNA damage</keyword>
<organism evidence="3 4">
    <name type="scientific">Eumeta variegata</name>
    <name type="common">Bagworm moth</name>
    <name type="synonym">Eumeta japonica</name>
    <dbReference type="NCBI Taxonomy" id="151549"/>
    <lineage>
        <taxon>Eukaryota</taxon>
        <taxon>Metazoa</taxon>
        <taxon>Ecdysozoa</taxon>
        <taxon>Arthropoda</taxon>
        <taxon>Hexapoda</taxon>
        <taxon>Insecta</taxon>
        <taxon>Pterygota</taxon>
        <taxon>Neoptera</taxon>
        <taxon>Endopterygota</taxon>
        <taxon>Lepidoptera</taxon>
        <taxon>Glossata</taxon>
        <taxon>Ditrysia</taxon>
        <taxon>Tineoidea</taxon>
        <taxon>Psychidae</taxon>
        <taxon>Oiketicinae</taxon>
        <taxon>Eumeta</taxon>
    </lineage>
</organism>
<feature type="domain" description="DNA helicase Pif1-like DEAD-box helicase" evidence="2">
    <location>
        <begin position="3"/>
        <end position="57"/>
    </location>
</feature>
<dbReference type="AlphaFoldDB" id="A0A4C1UB56"/>
<keyword evidence="1" id="KW-0347">Helicase</keyword>
<evidence type="ECO:0000259" key="2">
    <source>
        <dbReference type="Pfam" id="PF05970"/>
    </source>
</evidence>
<reference evidence="3 4" key="1">
    <citation type="journal article" date="2019" name="Commun. Biol.">
        <title>The bagworm genome reveals a unique fibroin gene that provides high tensile strength.</title>
        <authorList>
            <person name="Kono N."/>
            <person name="Nakamura H."/>
            <person name="Ohtoshi R."/>
            <person name="Tomita M."/>
            <person name="Numata K."/>
            <person name="Arakawa K."/>
        </authorList>
    </citation>
    <scope>NUCLEOTIDE SEQUENCE [LARGE SCALE GENOMIC DNA]</scope>
</reference>
<protein>
    <recommendedName>
        <fullName evidence="1">ATP-dependent DNA helicase</fullName>
        <ecNumber evidence="1">5.6.2.3</ecNumber>
    </recommendedName>
</protein>
<keyword evidence="1" id="KW-0233">DNA recombination</keyword>
<comment type="catalytic activity">
    <reaction evidence="1">
        <text>ATP + H2O = ADP + phosphate + H(+)</text>
        <dbReference type="Rhea" id="RHEA:13065"/>
        <dbReference type="ChEBI" id="CHEBI:15377"/>
        <dbReference type="ChEBI" id="CHEBI:15378"/>
        <dbReference type="ChEBI" id="CHEBI:30616"/>
        <dbReference type="ChEBI" id="CHEBI:43474"/>
        <dbReference type="ChEBI" id="CHEBI:456216"/>
        <dbReference type="EC" id="5.6.2.3"/>
    </reaction>
</comment>
<keyword evidence="1" id="KW-0067">ATP-binding</keyword>
<dbReference type="PANTHER" id="PTHR10492">
    <property type="match status" value="1"/>
</dbReference>
<comment type="cofactor">
    <cofactor evidence="1">
        <name>Mg(2+)</name>
        <dbReference type="ChEBI" id="CHEBI:18420"/>
    </cofactor>
</comment>
<dbReference type="GO" id="GO:0005524">
    <property type="term" value="F:ATP binding"/>
    <property type="evidence" value="ECO:0007669"/>
    <property type="project" value="UniProtKB-KW"/>
</dbReference>
<comment type="similarity">
    <text evidence="1">Belongs to the helicase family.</text>
</comment>
<sequence>MCDCSLIVWDEGTKSNKTSVQAWDRTMRDLRSKNAPIGGCTILFTDDSRQTLSVVTREILLKVGNGDLTQSNGRINLDNQNLCVLINNIQELVNSVYPDIDNIKCKTISWIKERAILSPIYEQVDKCQLSCWRPPGPGRLRLAVSVSNKHRLRCLNVKVVTLVQLIGVGVASYQRRVHVRGWRLKLSFGFDTSAFGARRALNQFCVGARAGTSAPPAPPAQRPPHQINFKSCQFLVRRRRRFQPLTGTSWTQYLSGNRLIHVLDEFDIELRHQLSFHGFPNLANTLIIRCHLPHDVLPDAAVPCRPVFRIRAFPSGPTELPVGSREIFYFPPILSC</sequence>
<dbReference type="Pfam" id="PF05970">
    <property type="entry name" value="PIF1"/>
    <property type="match status" value="1"/>
</dbReference>
<dbReference type="EMBL" id="BGZK01000148">
    <property type="protein sequence ID" value="GBP23156.1"/>
    <property type="molecule type" value="Genomic_DNA"/>
</dbReference>
<keyword evidence="1" id="KW-0547">Nucleotide-binding</keyword>
<evidence type="ECO:0000313" key="4">
    <source>
        <dbReference type="Proteomes" id="UP000299102"/>
    </source>
</evidence>
<dbReference type="PANTHER" id="PTHR10492:SF94">
    <property type="entry name" value="ATP-DEPENDENT DNA HELICASE"/>
    <property type="match status" value="1"/>
</dbReference>
<evidence type="ECO:0000313" key="3">
    <source>
        <dbReference type="EMBL" id="GBP23156.1"/>
    </source>
</evidence>
<proteinExistence type="inferred from homology"/>
<dbReference type="GO" id="GO:0006310">
    <property type="term" value="P:DNA recombination"/>
    <property type="evidence" value="ECO:0007669"/>
    <property type="project" value="UniProtKB-KW"/>
</dbReference>
<dbReference type="GO" id="GO:0006281">
    <property type="term" value="P:DNA repair"/>
    <property type="evidence" value="ECO:0007669"/>
    <property type="project" value="UniProtKB-KW"/>
</dbReference>
<keyword evidence="1" id="KW-0234">DNA repair</keyword>
<dbReference type="GO" id="GO:0016887">
    <property type="term" value="F:ATP hydrolysis activity"/>
    <property type="evidence" value="ECO:0007669"/>
    <property type="project" value="RHEA"/>
</dbReference>
<comment type="caution">
    <text evidence="3">The sequence shown here is derived from an EMBL/GenBank/DDBJ whole genome shotgun (WGS) entry which is preliminary data.</text>
</comment>
<dbReference type="GO" id="GO:0043139">
    <property type="term" value="F:5'-3' DNA helicase activity"/>
    <property type="evidence" value="ECO:0007669"/>
    <property type="project" value="UniProtKB-EC"/>
</dbReference>
<dbReference type="GO" id="GO:0000723">
    <property type="term" value="P:telomere maintenance"/>
    <property type="evidence" value="ECO:0007669"/>
    <property type="project" value="InterPro"/>
</dbReference>
<gene>
    <name evidence="3" type="ORF">EVAR_82318_1</name>
</gene>